<dbReference type="GeneID" id="94348857"/>
<protein>
    <submittedName>
        <fullName evidence="1">Uncharacterized protein</fullName>
    </submittedName>
</protein>
<accession>A0A976FPQ0</accession>
<evidence type="ECO:0000313" key="1">
    <source>
        <dbReference type="EMBL" id="TDH70566.1"/>
    </source>
</evidence>
<dbReference type="InterPro" id="IPR025204">
    <property type="entry name" value="CENP-L"/>
</dbReference>
<dbReference type="OrthoDB" id="61797at2759"/>
<proteinExistence type="predicted"/>
<sequence length="385" mass="44161">MTLCCYSSTVVETSQMEELRPESAVFSAQQQRLRNSYSSPMRPSQYTRAPGDAARAIAVPRETTIRLNRDRASIEQVLLGRRWLFHSVSPLVHFRRDQLSEYAHDLVKTMRAAALRAYGQQFGYNVSIHDTNTIVAFQISEVRDQRQSRATKKTVAQKEFPGRTGSFVLYFSTDKEQYEGRERKKVLLQSGDEELMGWVCSWLQRHFQCLVSSRCVRMHPLSLKKLARSWVVASLLAEEERPVSIIMKSNKQESVENSIGSCTAPLLLHYRATNEMDVVRTYTMIVPWAMLHRLFQQTKDGPDGTCTSTYIPELIELVERLYLGCLPFDLSTYKIERVEMKYAAIDHDGGLEFYSTDLVQTVFFSLLELLAVPTVALTFHPETIF</sequence>
<dbReference type="Pfam" id="PF13092">
    <property type="entry name" value="CENP-L"/>
    <property type="match status" value="1"/>
</dbReference>
<dbReference type="AlphaFoldDB" id="A0A976FPQ0"/>
<gene>
    <name evidence="1" type="ORF">CCR75_005103</name>
</gene>
<organism evidence="1 2">
    <name type="scientific">Bremia lactucae</name>
    <name type="common">Lettuce downy mildew</name>
    <dbReference type="NCBI Taxonomy" id="4779"/>
    <lineage>
        <taxon>Eukaryota</taxon>
        <taxon>Sar</taxon>
        <taxon>Stramenopiles</taxon>
        <taxon>Oomycota</taxon>
        <taxon>Peronosporomycetes</taxon>
        <taxon>Peronosporales</taxon>
        <taxon>Peronosporaceae</taxon>
        <taxon>Bremia</taxon>
    </lineage>
</organism>
<dbReference type="RefSeq" id="XP_067820065.1">
    <property type="nucleotide sequence ID" value="XM_067963186.1"/>
</dbReference>
<reference evidence="1 2" key="1">
    <citation type="journal article" date="2021" name="Genome Biol.">
        <title>AFLAP: assembly-free linkage analysis pipeline using k-mers from genome sequencing data.</title>
        <authorList>
            <person name="Fletcher K."/>
            <person name="Zhang L."/>
            <person name="Gil J."/>
            <person name="Han R."/>
            <person name="Cavanaugh K."/>
            <person name="Michelmore R."/>
        </authorList>
    </citation>
    <scope>NUCLEOTIDE SEQUENCE [LARGE SCALE GENOMIC DNA]</scope>
    <source>
        <strain evidence="1 2">SF5</strain>
    </source>
</reference>
<dbReference type="EMBL" id="SHOA02000069">
    <property type="protein sequence ID" value="TDH70566.1"/>
    <property type="molecule type" value="Genomic_DNA"/>
</dbReference>
<comment type="caution">
    <text evidence="1">The sequence shown here is derived from an EMBL/GenBank/DDBJ whole genome shotgun (WGS) entry which is preliminary data.</text>
</comment>
<evidence type="ECO:0000313" key="2">
    <source>
        <dbReference type="Proteomes" id="UP000294530"/>
    </source>
</evidence>
<dbReference type="Proteomes" id="UP000294530">
    <property type="component" value="Unassembled WGS sequence"/>
</dbReference>
<keyword evidence="2" id="KW-1185">Reference proteome</keyword>
<dbReference type="KEGG" id="blac:94348857"/>
<name>A0A976FPQ0_BRELC</name>